<dbReference type="RefSeq" id="WP_173903771.1">
    <property type="nucleotide sequence ID" value="NZ_JAAIRY010000045.1"/>
</dbReference>
<feature type="domain" description="YcaO" evidence="1">
    <location>
        <begin position="54"/>
        <end position="370"/>
    </location>
</feature>
<proteinExistence type="predicted"/>
<evidence type="ECO:0000313" key="3">
    <source>
        <dbReference type="Proteomes" id="UP001296581"/>
    </source>
</evidence>
<reference evidence="2" key="2">
    <citation type="submission" date="2020-02" db="EMBL/GenBank/DDBJ databases">
        <authorList>
            <person name="Littmann E."/>
            <person name="Sorbara M."/>
        </authorList>
    </citation>
    <scope>NUCLEOTIDE SEQUENCE</scope>
    <source>
        <strain evidence="2">MSK.11.9</strain>
    </source>
</reference>
<organism evidence="2 3">
    <name type="scientific">Mediterraneibacter gnavus</name>
    <name type="common">Ruminococcus gnavus</name>
    <dbReference type="NCBI Taxonomy" id="33038"/>
    <lineage>
        <taxon>Bacteria</taxon>
        <taxon>Bacillati</taxon>
        <taxon>Bacillota</taxon>
        <taxon>Clostridia</taxon>
        <taxon>Lachnospirales</taxon>
        <taxon>Lachnospiraceae</taxon>
        <taxon>Mediterraneibacter</taxon>
    </lineage>
</organism>
<sequence>MEKGLNIADFTLLSSIIQDNRIEGIYKSECDFISSPVFFIKRRDEYNNLVCDCGKGLTVQNAFLSAFYEMLERCSAEKFEGRSFAMVEGEKHNLISESFERYGIRRVCSGKNILNGSFVTLSLDAVKFPPELGGGFNGTIGLASGVSFEDAVIHAIFEILEHDTISLFLNTGLPCYLIEIDDRQKELFDIRRAAESKGVKCTVRLLTSPFNVYPVLVTYENMPGFENYKVAGIGCSLDPVMATRRALTECEQSAALWFEKYKNCDMEEGEIYHPTFNLEYPFTFNEKTIKLSDIPVIETENELEYLKKELAIAVNEIIVVDISRQELHTHCVKVLIPELEFALNPDAQYNNVKRVNTIKNLINQCVVIGE</sequence>
<dbReference type="InterPro" id="IPR003776">
    <property type="entry name" value="YcaO-like_dom"/>
</dbReference>
<dbReference type="PANTHER" id="PTHR37809">
    <property type="entry name" value="RIBOSOMAL PROTEIN S12 METHYLTHIOTRANSFERASE ACCESSORY FACTOR YCAO"/>
    <property type="match status" value="1"/>
</dbReference>
<evidence type="ECO:0000259" key="1">
    <source>
        <dbReference type="PROSITE" id="PS51664"/>
    </source>
</evidence>
<name>A0AB36DJW6_MEDGN</name>
<accession>A0AB36DJW6</accession>
<dbReference type="PANTHER" id="PTHR37809:SF1">
    <property type="entry name" value="RIBOSOMAL PROTEIN S12 METHYLTHIOTRANSFERASE ACCESSORY FACTOR YCAO"/>
    <property type="match status" value="1"/>
</dbReference>
<dbReference type="Pfam" id="PF02624">
    <property type="entry name" value="YcaO"/>
    <property type="match status" value="1"/>
</dbReference>
<dbReference type="Gene3D" id="3.30.1330.230">
    <property type="match status" value="1"/>
</dbReference>
<comment type="caution">
    <text evidence="2">The sequence shown here is derived from an EMBL/GenBank/DDBJ whole genome shotgun (WGS) entry which is preliminary data.</text>
</comment>
<dbReference type="PROSITE" id="PS51664">
    <property type="entry name" value="YCAO"/>
    <property type="match status" value="1"/>
</dbReference>
<protein>
    <recommendedName>
        <fullName evidence="1">YcaO domain-containing protein</fullName>
    </recommendedName>
</protein>
<evidence type="ECO:0000313" key="2">
    <source>
        <dbReference type="EMBL" id="NSI66530.1"/>
    </source>
</evidence>
<dbReference type="EMBL" id="JAAIRY010000045">
    <property type="protein sequence ID" value="NSI66530.1"/>
    <property type="molecule type" value="Genomic_DNA"/>
</dbReference>
<dbReference type="AlphaFoldDB" id="A0AB36DJW6"/>
<gene>
    <name evidence="2" type="ORF">G4981_14920</name>
</gene>
<reference evidence="2" key="1">
    <citation type="journal article" date="2020" name="Cell Host Microbe">
        <title>Functional and Genomic Variation between Human-Derived Isolates of Lachnospiraceae Reveals Inter- and Intra-Species Diversity.</title>
        <authorList>
            <person name="Sorbara M.T."/>
            <person name="Littmann E.R."/>
            <person name="Fontana E."/>
            <person name="Moody T.U."/>
            <person name="Kohout C.E."/>
            <person name="Gjonbalaj M."/>
            <person name="Eaton V."/>
            <person name="Seok R."/>
            <person name="Leiner I.M."/>
            <person name="Pamer E.G."/>
        </authorList>
    </citation>
    <scope>NUCLEOTIDE SEQUENCE</scope>
    <source>
        <strain evidence="2">MSK.11.9</strain>
    </source>
</reference>
<dbReference type="Proteomes" id="UP001296581">
    <property type="component" value="Unassembled WGS sequence"/>
</dbReference>